<dbReference type="GO" id="GO:0006281">
    <property type="term" value="P:DNA repair"/>
    <property type="evidence" value="ECO:0007669"/>
    <property type="project" value="UniProtKB-KW"/>
</dbReference>
<keyword evidence="1" id="KW-0547">Nucleotide-binding</keyword>
<feature type="region of interest" description="Disordered" evidence="9">
    <location>
        <begin position="70"/>
        <end position="119"/>
    </location>
</feature>
<dbReference type="EMBL" id="JGZP01000031">
    <property type="protein sequence ID" value="KFI92086.1"/>
    <property type="molecule type" value="Genomic_DNA"/>
</dbReference>
<feature type="compositionally biased region" description="Polar residues" evidence="9">
    <location>
        <begin position="403"/>
        <end position="415"/>
    </location>
</feature>
<evidence type="ECO:0000256" key="9">
    <source>
        <dbReference type="SAM" id="MobiDB-lite"/>
    </source>
</evidence>
<dbReference type="GO" id="GO:0003677">
    <property type="term" value="F:DNA binding"/>
    <property type="evidence" value="ECO:0007669"/>
    <property type="project" value="UniProtKB-KW"/>
</dbReference>
<evidence type="ECO:0000256" key="2">
    <source>
        <dbReference type="ARBA" id="ARBA00022763"/>
    </source>
</evidence>
<dbReference type="SMART" id="SM00487">
    <property type="entry name" value="DEXDc"/>
    <property type="match status" value="1"/>
</dbReference>
<feature type="region of interest" description="Disordered" evidence="9">
    <location>
        <begin position="1424"/>
        <end position="1453"/>
    </location>
</feature>
<dbReference type="PROSITE" id="PS51194">
    <property type="entry name" value="HELICASE_CTER"/>
    <property type="match status" value="1"/>
</dbReference>
<dbReference type="Gene3D" id="3.40.50.300">
    <property type="entry name" value="P-loop containing nucleotide triphosphate hydrolases"/>
    <property type="match status" value="3"/>
</dbReference>
<name>A0A087D986_9BIFI</name>
<dbReference type="InterPro" id="IPR052511">
    <property type="entry name" value="ATP-dep_Helicase"/>
</dbReference>
<dbReference type="InterPro" id="IPR001650">
    <property type="entry name" value="Helicase_C-like"/>
</dbReference>
<dbReference type="InterPro" id="IPR014001">
    <property type="entry name" value="Helicase_ATP-bd"/>
</dbReference>
<keyword evidence="2" id="KW-0227">DNA damage</keyword>
<evidence type="ECO:0000259" key="11">
    <source>
        <dbReference type="PROSITE" id="PS51194"/>
    </source>
</evidence>
<proteinExistence type="predicted"/>
<keyword evidence="3" id="KW-0378">Hydrolase</keyword>
<dbReference type="SMART" id="SM00490">
    <property type="entry name" value="HELICc"/>
    <property type="match status" value="1"/>
</dbReference>
<dbReference type="Pfam" id="PF23235">
    <property type="entry name" value="WHD_3rd_Lhr"/>
    <property type="match status" value="1"/>
</dbReference>
<keyword evidence="7" id="KW-0234">DNA repair</keyword>
<dbReference type="Pfam" id="PF00271">
    <property type="entry name" value="Helicase_C"/>
    <property type="match status" value="1"/>
</dbReference>
<evidence type="ECO:0000256" key="8">
    <source>
        <dbReference type="ARBA" id="ARBA00023235"/>
    </source>
</evidence>
<protein>
    <submittedName>
        <fullName evidence="12">ATP-dependent helicase</fullName>
    </submittedName>
</protein>
<evidence type="ECO:0000256" key="1">
    <source>
        <dbReference type="ARBA" id="ARBA00022741"/>
    </source>
</evidence>
<evidence type="ECO:0000256" key="4">
    <source>
        <dbReference type="ARBA" id="ARBA00022806"/>
    </source>
</evidence>
<feature type="region of interest" description="Disordered" evidence="9">
    <location>
        <begin position="1134"/>
        <end position="1154"/>
    </location>
</feature>
<feature type="region of interest" description="Disordered" evidence="9">
    <location>
        <begin position="400"/>
        <end position="420"/>
    </location>
</feature>
<feature type="domain" description="Helicase ATP-binding" evidence="10">
    <location>
        <begin position="31"/>
        <end position="276"/>
    </location>
</feature>
<dbReference type="Pfam" id="PF23234">
    <property type="entry name" value="WHD_4th_Lhr"/>
    <property type="match status" value="1"/>
</dbReference>
<feature type="region of interest" description="Disordered" evidence="9">
    <location>
        <begin position="750"/>
        <end position="770"/>
    </location>
</feature>
<dbReference type="Pfam" id="PF19306">
    <property type="entry name" value="WHD_Lhr"/>
    <property type="match status" value="1"/>
</dbReference>
<evidence type="ECO:0000259" key="10">
    <source>
        <dbReference type="PROSITE" id="PS51192"/>
    </source>
</evidence>
<dbReference type="InterPro" id="IPR055368">
    <property type="entry name" value="WH3_Lhr"/>
</dbReference>
<evidence type="ECO:0000256" key="5">
    <source>
        <dbReference type="ARBA" id="ARBA00022840"/>
    </source>
</evidence>
<gene>
    <name evidence="12" type="ORF">BSTEL_2030</name>
</gene>
<reference evidence="12 13" key="1">
    <citation type="submission" date="2014-03" db="EMBL/GenBank/DDBJ databases">
        <title>Genomics of Bifidobacteria.</title>
        <authorList>
            <person name="Ventura M."/>
            <person name="Milani C."/>
            <person name="Lugli G.A."/>
        </authorList>
    </citation>
    <scope>NUCLEOTIDE SEQUENCE [LARGE SCALE GENOMIC DNA]</scope>
    <source>
        <strain evidence="12 13">DSM 23968</strain>
    </source>
</reference>
<evidence type="ECO:0000313" key="13">
    <source>
        <dbReference type="Proteomes" id="UP000029004"/>
    </source>
</evidence>
<dbReference type="PANTHER" id="PTHR47962">
    <property type="entry name" value="ATP-DEPENDENT HELICASE LHR-RELATED-RELATED"/>
    <property type="match status" value="1"/>
</dbReference>
<keyword evidence="6" id="KW-0238">DNA-binding</keyword>
<evidence type="ECO:0000256" key="3">
    <source>
        <dbReference type="ARBA" id="ARBA00022801"/>
    </source>
</evidence>
<dbReference type="InterPro" id="IPR013701">
    <property type="entry name" value="Lhr-like_DEAD/DEAH_assoc"/>
</dbReference>
<dbReference type="PANTHER" id="PTHR47962:SF5">
    <property type="entry name" value="ATP-DEPENDENT HELICASE LHR-RELATED"/>
    <property type="match status" value="1"/>
</dbReference>
<dbReference type="Pfam" id="PF08494">
    <property type="entry name" value="DEAD_assoc"/>
    <property type="match status" value="1"/>
</dbReference>
<evidence type="ECO:0000256" key="7">
    <source>
        <dbReference type="ARBA" id="ARBA00023204"/>
    </source>
</evidence>
<dbReference type="InterPro" id="IPR055367">
    <property type="entry name" value="WH4_Lhr"/>
</dbReference>
<dbReference type="InterPro" id="IPR045628">
    <property type="entry name" value="Lhr_WH_dom"/>
</dbReference>
<keyword evidence="13" id="KW-1185">Reference proteome</keyword>
<dbReference type="InterPro" id="IPR003593">
    <property type="entry name" value="AAA+_ATPase"/>
</dbReference>
<dbReference type="GO" id="GO:0004386">
    <property type="term" value="F:helicase activity"/>
    <property type="evidence" value="ECO:0007669"/>
    <property type="project" value="UniProtKB-KW"/>
</dbReference>
<dbReference type="eggNOG" id="COG1201">
    <property type="taxonomic scope" value="Bacteria"/>
</dbReference>
<dbReference type="Pfam" id="PF00270">
    <property type="entry name" value="DEAD"/>
    <property type="match status" value="1"/>
</dbReference>
<dbReference type="SUPFAM" id="SSF52540">
    <property type="entry name" value="P-loop containing nucleoside triphosphate hydrolases"/>
    <property type="match status" value="1"/>
</dbReference>
<sequence>MCEGLESFSEPTRVWFHRAFGKPTEAQRGAWPAIRSGENVLVVAPTGSGKTLAAFLSAIDRLMAVASCPDSESASTSGPLPESAAAVPRDSEPTAASRPRRRGLSAKPTGGGPASASAKRTTHGVRILYISPLKALAVDVAKNLETPLDGIAGECETLGLPAPRIRVATRSGDTTPKERRAIAAHPPDILVTTPESLYLLLTSKARRILKTVDTVIVDEVHALAGTKRGSHLALSLERLDGLVAGDSPVQRIGLSATVNPPAEAARFLGGSRSVTIVNPGSRPDMDLKVVEPLADMHDLSSANVPHRAGGVDTARADAPYISGVTPAMQRLAERKGLAGRDSSTAVVGAAGDRTSGSIWPVVEASVLDEILAHRTTLVFVNSRGLAEKLTARLNDLYAERRGSGSSVTSPTSADTGSPEGREQFAAHYDAVVGGTTQLVGSHGPDDVIAMAHHGSVSKDRRKQIEERLKRGELKCVVATSSLELGIDMGSVDLVIQIAPPLSVASGLQRVGRADHHVGGVSHALLYPLTREQIIGVTAAIESMRDGRLEPLAIPRNPLDVLAQQTVAAAAMDDLDPDAWYAAVRHAAPFSGLDRSMFDAVMGMLTGAYDTEEFSAFRPPLMWNHEANRISARPGAQRLAVTSGGTIPDRGLYTVVLPEADGNQGRRRVGELDEEMVYESRVGDVITLGTSTWQIQEITRDRVVVTPAPGRTARLPFWHGEESGRDAGFGQAKGRLIRDLAAGLTISRSPREGELSAKRTAMTTTDQHCSPFEGELSAKRTEGVSPSSPSFAPSVLARLAADGLDRNAVGNLARLLAEQQAATGIIPSDRTIVVERCPDEEGDQRIIIHSPYGRRVHEPWSMAITTRLKQRYGFDGQAYAADDGIVIRIPDGVGDIPARDLLLFTPDELTRIVEREVGESVLYAARFRECAARSLYLPRTEPGRRVPLWQQRLRAAQLLAAARTRRNFPLLLETARECLQDVYDLKALRDLMTGLDAGTIAIKDAATETPSPFAENLLFGFVGSVMYQYDVPQAERSVRMLSMDPDVLERLLGNTDMSAVLDPDVIAEVSRELAGRTFWNELADDDVAGRVTRYAKTHGPFTADRMIAELCVGATEAVHTLDELEQRGELLHGRFVDDDGAEDGDANAPEHTGDKPTQWLHRDVFRRIRARSLAKAREAIRPVPAAVYQSFLLHRQGVGPVGGETYEGADGLMRVIEQLEGVALPAAVWESSVFPTRVAGYTPAMLDELLAGGEAVWVGSKTGGTNPTDLGLIAFHPADSPLLEQEPGGEATEGESPYTAAILAVLSSGGAYHATQLADAAKRVWTTIAEPDIDAATGEILLPEWDATRFEEALWTLVWQGKVTNSSFAPVRALAAGSRKVRTPARASRRRIRMRPATPMTLGGLWSVVGVAGADAATGAGAMGNATNPTADGDEHAVNAYDNAPAGHHADDGGDERRALELVEILLDRYGVIAQPMIDKENLPGGFPALYPLLKRMEEHGRLARGMFVEGFGAAQFAERETVDELRRVEGDGQAGVPGHMRSPVALSVLDPANLYGSALPWPSAPAGASKPVRREGGVIVLADGRPVSYATPKSKHLTVFVGRDVTGADTRLRLGLTELAYALRRGGTDGAGGVAVRTVTFADVNGVPLNARNPYAHVLHQAGFTPVPQGMRLY</sequence>
<dbReference type="RefSeq" id="WP_034530370.1">
    <property type="nucleotide sequence ID" value="NZ_JGZP01000031.1"/>
</dbReference>
<dbReference type="SMART" id="SM00382">
    <property type="entry name" value="AAA"/>
    <property type="match status" value="1"/>
</dbReference>
<evidence type="ECO:0000313" key="12">
    <source>
        <dbReference type="EMBL" id="KFI92086.1"/>
    </source>
</evidence>
<dbReference type="InterPro" id="IPR011545">
    <property type="entry name" value="DEAD/DEAH_box_helicase_dom"/>
</dbReference>
<dbReference type="GO" id="GO:0005524">
    <property type="term" value="F:ATP binding"/>
    <property type="evidence" value="ECO:0007669"/>
    <property type="project" value="UniProtKB-KW"/>
</dbReference>
<dbReference type="Proteomes" id="UP000029004">
    <property type="component" value="Unassembled WGS sequence"/>
</dbReference>
<evidence type="ECO:0000256" key="6">
    <source>
        <dbReference type="ARBA" id="ARBA00023125"/>
    </source>
</evidence>
<dbReference type="OrthoDB" id="9815222at2"/>
<accession>A0A087D986</accession>
<feature type="domain" description="Helicase C-terminal" evidence="11">
    <location>
        <begin position="365"/>
        <end position="559"/>
    </location>
</feature>
<dbReference type="PROSITE" id="PS51192">
    <property type="entry name" value="HELICASE_ATP_BIND_1"/>
    <property type="match status" value="1"/>
</dbReference>
<dbReference type="InterPro" id="IPR027417">
    <property type="entry name" value="P-loop_NTPase"/>
</dbReference>
<keyword evidence="5" id="KW-0067">ATP-binding</keyword>
<keyword evidence="8" id="KW-0413">Isomerase</keyword>
<organism evidence="12 13">
    <name type="scientific">Bifidobacterium stellenboschense</name>
    <dbReference type="NCBI Taxonomy" id="762211"/>
    <lineage>
        <taxon>Bacteria</taxon>
        <taxon>Bacillati</taxon>
        <taxon>Actinomycetota</taxon>
        <taxon>Actinomycetes</taxon>
        <taxon>Bifidobacteriales</taxon>
        <taxon>Bifidobacteriaceae</taxon>
        <taxon>Bifidobacterium</taxon>
    </lineage>
</organism>
<comment type="caution">
    <text evidence="12">The sequence shown here is derived from an EMBL/GenBank/DDBJ whole genome shotgun (WGS) entry which is preliminary data.</text>
</comment>
<dbReference type="GO" id="GO:0016887">
    <property type="term" value="F:ATP hydrolysis activity"/>
    <property type="evidence" value="ECO:0007669"/>
    <property type="project" value="TreeGrafter"/>
</dbReference>
<dbReference type="STRING" id="762211.BSTEL_2030"/>
<keyword evidence="4 12" id="KW-0347">Helicase</keyword>